<dbReference type="SUPFAM" id="SSF56112">
    <property type="entry name" value="Protein kinase-like (PK-like)"/>
    <property type="match status" value="2"/>
</dbReference>
<dbReference type="GO" id="GO:0006624">
    <property type="term" value="P:vacuolar protein processing"/>
    <property type="evidence" value="ECO:0007669"/>
    <property type="project" value="TreeGrafter"/>
</dbReference>
<dbReference type="EMBL" id="KZ819322">
    <property type="protein sequence ID" value="PWN22994.1"/>
    <property type="molecule type" value="Genomic_DNA"/>
</dbReference>
<feature type="compositionally biased region" description="Gly residues" evidence="11">
    <location>
        <begin position="259"/>
        <end position="269"/>
    </location>
</feature>
<dbReference type="InterPro" id="IPR011009">
    <property type="entry name" value="Kinase-like_dom_sf"/>
</dbReference>
<dbReference type="GO" id="GO:0005773">
    <property type="term" value="C:vacuole"/>
    <property type="evidence" value="ECO:0007669"/>
    <property type="project" value="GOC"/>
</dbReference>
<keyword evidence="4 9" id="KW-0547">Nucleotide-binding</keyword>
<keyword evidence="6 9" id="KW-0067">ATP-binding</keyword>
<comment type="catalytic activity">
    <reaction evidence="8">
        <text>L-seryl-[protein] + ATP = O-phospho-L-seryl-[protein] + ADP + H(+)</text>
        <dbReference type="Rhea" id="RHEA:17989"/>
        <dbReference type="Rhea" id="RHEA-COMP:9863"/>
        <dbReference type="Rhea" id="RHEA-COMP:11604"/>
        <dbReference type="ChEBI" id="CHEBI:15378"/>
        <dbReference type="ChEBI" id="CHEBI:29999"/>
        <dbReference type="ChEBI" id="CHEBI:30616"/>
        <dbReference type="ChEBI" id="CHEBI:83421"/>
        <dbReference type="ChEBI" id="CHEBI:456216"/>
        <dbReference type="EC" id="2.7.11.1"/>
    </reaction>
</comment>
<dbReference type="PROSITE" id="PS00108">
    <property type="entry name" value="PROTEIN_KINASE_ST"/>
    <property type="match status" value="1"/>
</dbReference>
<feature type="binding site" evidence="9">
    <location>
        <position position="60"/>
    </location>
    <ligand>
        <name>ATP</name>
        <dbReference type="ChEBI" id="CHEBI:30616"/>
    </ligand>
</feature>
<evidence type="ECO:0000256" key="8">
    <source>
        <dbReference type="ARBA" id="ARBA00048679"/>
    </source>
</evidence>
<dbReference type="RefSeq" id="XP_025350154.1">
    <property type="nucleotide sequence ID" value="XM_025490142.1"/>
</dbReference>
<comment type="similarity">
    <text evidence="10">Belongs to the protein kinase superfamily.</text>
</comment>
<evidence type="ECO:0000256" key="6">
    <source>
        <dbReference type="ARBA" id="ARBA00022840"/>
    </source>
</evidence>
<keyword evidence="3" id="KW-0808">Transferase</keyword>
<dbReference type="InterPro" id="IPR008271">
    <property type="entry name" value="Ser/Thr_kinase_AS"/>
</dbReference>
<protein>
    <recommendedName>
        <fullName evidence="1">non-specific serine/threonine protein kinase</fullName>
        <ecNumber evidence="1">2.7.11.1</ecNumber>
    </recommendedName>
</protein>
<evidence type="ECO:0000256" key="10">
    <source>
        <dbReference type="RuleBase" id="RU000304"/>
    </source>
</evidence>
<reference evidence="13 14" key="1">
    <citation type="journal article" date="2018" name="Mol. Biol. Evol.">
        <title>Broad Genomic Sampling Reveals a Smut Pathogenic Ancestry of the Fungal Clade Ustilaginomycotina.</title>
        <authorList>
            <person name="Kijpornyongpan T."/>
            <person name="Mondo S.J."/>
            <person name="Barry K."/>
            <person name="Sandor L."/>
            <person name="Lee J."/>
            <person name="Lipzen A."/>
            <person name="Pangilinan J."/>
            <person name="LaButti K."/>
            <person name="Hainaut M."/>
            <person name="Henrissat B."/>
            <person name="Grigoriev I.V."/>
            <person name="Spatafora J.W."/>
            <person name="Aime M.C."/>
        </authorList>
    </citation>
    <scope>NUCLEOTIDE SEQUENCE [LARGE SCALE GENOMIC DNA]</scope>
    <source>
        <strain evidence="13 14">MCA 4718</strain>
    </source>
</reference>
<feature type="region of interest" description="Disordered" evidence="11">
    <location>
        <begin position="173"/>
        <end position="269"/>
    </location>
</feature>
<evidence type="ECO:0000313" key="14">
    <source>
        <dbReference type="Proteomes" id="UP000245942"/>
    </source>
</evidence>
<feature type="domain" description="Protein kinase" evidence="12">
    <location>
        <begin position="31"/>
        <end position="436"/>
    </location>
</feature>
<accession>A0A316UDR6</accession>
<dbReference type="GO" id="GO:0005794">
    <property type="term" value="C:Golgi apparatus"/>
    <property type="evidence" value="ECO:0007669"/>
    <property type="project" value="TreeGrafter"/>
</dbReference>
<dbReference type="Gene3D" id="1.10.510.10">
    <property type="entry name" value="Transferase(Phosphotransferase) domain 1"/>
    <property type="match status" value="2"/>
</dbReference>
<dbReference type="InterPro" id="IPR052239">
    <property type="entry name" value="Ser/Thr-specific_kinases"/>
</dbReference>
<dbReference type="GeneID" id="37011876"/>
<evidence type="ECO:0000256" key="9">
    <source>
        <dbReference type="PROSITE-ProRule" id="PRU10141"/>
    </source>
</evidence>
<dbReference type="STRING" id="1684307.A0A316UDR6"/>
<name>A0A316UDR6_9BASI</name>
<evidence type="ECO:0000256" key="11">
    <source>
        <dbReference type="SAM" id="MobiDB-lite"/>
    </source>
</evidence>
<dbReference type="Proteomes" id="UP000245942">
    <property type="component" value="Unassembled WGS sequence"/>
</dbReference>
<evidence type="ECO:0000313" key="13">
    <source>
        <dbReference type="EMBL" id="PWN22994.1"/>
    </source>
</evidence>
<keyword evidence="5 13" id="KW-0418">Kinase</keyword>
<evidence type="ECO:0000256" key="7">
    <source>
        <dbReference type="ARBA" id="ARBA00047899"/>
    </source>
</evidence>
<sequence length="440" mass="48215">MDRIQDHIYALLSSLPCSQGISSIKLNGRTIQIEKLLGEGGFSFVYLARDKSSGREFALKKIRCSHGSESFTLAMKEVEAMRRFRSPNIIRILDSAVIQESDHSFGFGNLPEGQGGGSDGRTVYLFLPYYPLGNIQDAINRHAVNGTRYSERDMLQLFLGTCRAVEAMHRYRLPDQSSAGSSRRGGQPSKKKMMSSSNGQEDEQDNEPLIEGAATNGSSDPFGIESDPESDGDDEDGSARYPPKPSKGKGREIEQPAFGGEGLEGGKGGELVPYAHRDIKPGNIMVSQGSSAEGDALHVPILMDFGSAMKARVVIASRREAVAEQDLAAEHSTLPYRAPELFDVKTDSTLTEAVDIWSLGCTLYAMAYHYSPFETPSMLEQGASTALAVLNNKWDFPKNDQIYSEGFKEIVRRCLVGEPDKRASIEEVIALTDRALERIV</sequence>
<keyword evidence="14" id="KW-1185">Reference proteome</keyword>
<evidence type="ECO:0000256" key="4">
    <source>
        <dbReference type="ARBA" id="ARBA00022741"/>
    </source>
</evidence>
<proteinExistence type="inferred from homology"/>
<dbReference type="GO" id="GO:0032889">
    <property type="term" value="P:regulation of vacuole fusion, non-autophagic"/>
    <property type="evidence" value="ECO:0007669"/>
    <property type="project" value="TreeGrafter"/>
</dbReference>
<dbReference type="InterPro" id="IPR017441">
    <property type="entry name" value="Protein_kinase_ATP_BS"/>
</dbReference>
<feature type="compositionally biased region" description="Acidic residues" evidence="11">
    <location>
        <begin position="226"/>
        <end position="236"/>
    </location>
</feature>
<dbReference type="GO" id="GO:0004674">
    <property type="term" value="F:protein serine/threonine kinase activity"/>
    <property type="evidence" value="ECO:0007669"/>
    <property type="project" value="UniProtKB-KW"/>
</dbReference>
<evidence type="ECO:0000256" key="3">
    <source>
        <dbReference type="ARBA" id="ARBA00022679"/>
    </source>
</evidence>
<dbReference type="GO" id="GO:0005524">
    <property type="term" value="F:ATP binding"/>
    <property type="evidence" value="ECO:0007669"/>
    <property type="project" value="UniProtKB-UniRule"/>
</dbReference>
<organism evidence="13 14">
    <name type="scientific">Pseudomicrostroma glucosiphilum</name>
    <dbReference type="NCBI Taxonomy" id="1684307"/>
    <lineage>
        <taxon>Eukaryota</taxon>
        <taxon>Fungi</taxon>
        <taxon>Dikarya</taxon>
        <taxon>Basidiomycota</taxon>
        <taxon>Ustilaginomycotina</taxon>
        <taxon>Exobasidiomycetes</taxon>
        <taxon>Microstromatales</taxon>
        <taxon>Microstromatales incertae sedis</taxon>
        <taxon>Pseudomicrostroma</taxon>
    </lineage>
</organism>
<dbReference type="Pfam" id="PF00069">
    <property type="entry name" value="Pkinase"/>
    <property type="match status" value="2"/>
</dbReference>
<evidence type="ECO:0000256" key="5">
    <source>
        <dbReference type="ARBA" id="ARBA00022777"/>
    </source>
</evidence>
<evidence type="ECO:0000256" key="1">
    <source>
        <dbReference type="ARBA" id="ARBA00012513"/>
    </source>
</evidence>
<gene>
    <name evidence="13" type="ORF">BCV69DRAFT_245195</name>
</gene>
<evidence type="ECO:0000256" key="2">
    <source>
        <dbReference type="ARBA" id="ARBA00022527"/>
    </source>
</evidence>
<dbReference type="SMART" id="SM00220">
    <property type="entry name" value="S_TKc"/>
    <property type="match status" value="1"/>
</dbReference>
<evidence type="ECO:0000259" key="12">
    <source>
        <dbReference type="PROSITE" id="PS50011"/>
    </source>
</evidence>
<dbReference type="PANTHER" id="PTHR45998:SF2">
    <property type="entry name" value="SERINE_THREONINE-PROTEIN KINASE 16"/>
    <property type="match status" value="1"/>
</dbReference>
<comment type="catalytic activity">
    <reaction evidence="7">
        <text>L-threonyl-[protein] + ATP = O-phospho-L-threonyl-[protein] + ADP + H(+)</text>
        <dbReference type="Rhea" id="RHEA:46608"/>
        <dbReference type="Rhea" id="RHEA-COMP:11060"/>
        <dbReference type="Rhea" id="RHEA-COMP:11605"/>
        <dbReference type="ChEBI" id="CHEBI:15378"/>
        <dbReference type="ChEBI" id="CHEBI:30013"/>
        <dbReference type="ChEBI" id="CHEBI:30616"/>
        <dbReference type="ChEBI" id="CHEBI:61977"/>
        <dbReference type="ChEBI" id="CHEBI:456216"/>
        <dbReference type="EC" id="2.7.11.1"/>
    </reaction>
</comment>
<dbReference type="PROSITE" id="PS00107">
    <property type="entry name" value="PROTEIN_KINASE_ATP"/>
    <property type="match status" value="1"/>
</dbReference>
<keyword evidence="2 10" id="KW-0723">Serine/threonine-protein kinase</keyword>
<dbReference type="OrthoDB" id="248923at2759"/>
<dbReference type="PANTHER" id="PTHR45998">
    <property type="entry name" value="SERINE/THREONINE-PROTEIN KINASE 16"/>
    <property type="match status" value="1"/>
</dbReference>
<dbReference type="AlphaFoldDB" id="A0A316UDR6"/>
<feature type="compositionally biased region" description="Low complexity" evidence="11">
    <location>
        <begin position="176"/>
        <end position="188"/>
    </location>
</feature>
<dbReference type="PROSITE" id="PS50011">
    <property type="entry name" value="PROTEIN_KINASE_DOM"/>
    <property type="match status" value="1"/>
</dbReference>
<dbReference type="InterPro" id="IPR000719">
    <property type="entry name" value="Prot_kinase_dom"/>
</dbReference>
<dbReference type="EC" id="2.7.11.1" evidence="1"/>